<protein>
    <submittedName>
        <fullName evidence="1">Uncharacterized protein</fullName>
    </submittedName>
</protein>
<sequence>MVSRRRNFSFIKPIFCTSLCPLVHRARCSEGRLETSRGSGETKGHLFFGDCCCCRLHINNRAQITYPSANVSEEIFISVSVSHRSPALARSLSLSRLGSCISLLLMLRHATDAALQYSLSHCLSYRSASVSGFATWEHVCVCMRFSIFSLSLSISLSLSLCLSLCSVSSRPYSVCFATVWLSCV</sequence>
<name>A0A2M4CVJ1_ANODA</name>
<organism evidence="1">
    <name type="scientific">Anopheles darlingi</name>
    <name type="common">Mosquito</name>
    <dbReference type="NCBI Taxonomy" id="43151"/>
    <lineage>
        <taxon>Eukaryota</taxon>
        <taxon>Metazoa</taxon>
        <taxon>Ecdysozoa</taxon>
        <taxon>Arthropoda</taxon>
        <taxon>Hexapoda</taxon>
        <taxon>Insecta</taxon>
        <taxon>Pterygota</taxon>
        <taxon>Neoptera</taxon>
        <taxon>Endopterygota</taxon>
        <taxon>Diptera</taxon>
        <taxon>Nematocera</taxon>
        <taxon>Culicoidea</taxon>
        <taxon>Culicidae</taxon>
        <taxon>Anophelinae</taxon>
        <taxon>Anopheles</taxon>
    </lineage>
</organism>
<dbReference type="AlphaFoldDB" id="A0A2M4CVJ1"/>
<accession>A0A2M4CVJ1</accession>
<evidence type="ECO:0000313" key="1">
    <source>
        <dbReference type="EMBL" id="MBW69346.1"/>
    </source>
</evidence>
<reference evidence="1" key="1">
    <citation type="submission" date="2018-01" db="EMBL/GenBank/DDBJ databases">
        <title>An insight into the sialome of Amazonian anophelines.</title>
        <authorList>
            <person name="Ribeiro J.M."/>
            <person name="Scarpassa V."/>
            <person name="Calvo E."/>
        </authorList>
    </citation>
    <scope>NUCLEOTIDE SEQUENCE</scope>
</reference>
<dbReference type="EMBL" id="GGFL01005168">
    <property type="protein sequence ID" value="MBW69346.1"/>
    <property type="molecule type" value="Transcribed_RNA"/>
</dbReference>
<proteinExistence type="predicted"/>